<dbReference type="EMBL" id="CADCTF010000032">
    <property type="protein sequence ID" value="CAA9222425.1"/>
    <property type="molecule type" value="Genomic_DNA"/>
</dbReference>
<feature type="region of interest" description="Disordered" evidence="3">
    <location>
        <begin position="112"/>
        <end position="139"/>
    </location>
</feature>
<sequence length="554" mass="57778">MYYVAPAGRGQRPRESSGTGVAPPDARRATGPPRHRPDPRWQADGPAGGARRARSPPIAIVPTQSPRPSHRHSNPSTDRRRSTMTTTARRPWRLVALLSTLAVLAVACGSDDDTTATSDDTAGASSSTAGDGGAGASTAGASVDLDAELEVAEGTVLPLPDCPSDWDPMTGLTDDTIKLATSLPESGPAAALGGIDDGMRAWFDHMEPIDGRTIELVSADDGYDPARTLSNVDEIIATEDPFALAGVVGTPPNLAIRDLTDDECVPQVLNGSGFPAWGDPAEYPWTIGAILSYSTEAILWCNYIAEEIGVGTTVAGLFLDNDFGIAYRDEIEACADEGKIDLVEAVSVDPTAPDVSDEITTLAGSGAEVVVLGTSGASCPQSMAALAALTTFNPTIFMSYTCQSIPTYFKPIDPAGEGVIIATTSKEAGDADDPAVQEAITALEAAGLDPFAGSYFSGVQYGKAVEVLFRQAAAYEGGLDRVNLMRAAWNADTLSPFDLEGATRKTDGVNDAYLVESAQFARYVPPAAGEELGRYEPIGDLVNLEGETGSVGQD</sequence>
<comment type="similarity">
    <text evidence="1">Belongs to the leucine-binding protein family.</text>
</comment>
<dbReference type="CDD" id="cd06343">
    <property type="entry name" value="PBP1_ABC_ligand_binding-like"/>
    <property type="match status" value="1"/>
</dbReference>
<dbReference type="InterPro" id="IPR028081">
    <property type="entry name" value="Leu-bd"/>
</dbReference>
<dbReference type="SUPFAM" id="SSF53822">
    <property type="entry name" value="Periplasmic binding protein-like I"/>
    <property type="match status" value="1"/>
</dbReference>
<dbReference type="PANTHER" id="PTHR47235:SF1">
    <property type="entry name" value="BLR6548 PROTEIN"/>
    <property type="match status" value="1"/>
</dbReference>
<dbReference type="AlphaFoldDB" id="A0A6J4HGE2"/>
<evidence type="ECO:0000313" key="5">
    <source>
        <dbReference type="EMBL" id="CAA9222425.1"/>
    </source>
</evidence>
<feature type="compositionally biased region" description="Low complexity" evidence="3">
    <location>
        <begin position="112"/>
        <end position="129"/>
    </location>
</feature>
<keyword evidence="2" id="KW-0732">Signal</keyword>
<dbReference type="PANTHER" id="PTHR47235">
    <property type="entry name" value="BLR6548 PROTEIN"/>
    <property type="match status" value="1"/>
</dbReference>
<dbReference type="Gene3D" id="3.40.50.2300">
    <property type="match status" value="2"/>
</dbReference>
<organism evidence="5">
    <name type="scientific">uncultured Acidimicrobiales bacterium</name>
    <dbReference type="NCBI Taxonomy" id="310071"/>
    <lineage>
        <taxon>Bacteria</taxon>
        <taxon>Bacillati</taxon>
        <taxon>Actinomycetota</taxon>
        <taxon>Acidimicrobiia</taxon>
        <taxon>Acidimicrobiales</taxon>
        <taxon>environmental samples</taxon>
    </lineage>
</organism>
<accession>A0A6J4HGE2</accession>
<protein>
    <recommendedName>
        <fullName evidence="4">Leucine-binding protein domain-containing protein</fullName>
    </recommendedName>
</protein>
<evidence type="ECO:0000256" key="3">
    <source>
        <dbReference type="SAM" id="MobiDB-lite"/>
    </source>
</evidence>
<dbReference type="Pfam" id="PF13458">
    <property type="entry name" value="Peripla_BP_6"/>
    <property type="match status" value="1"/>
</dbReference>
<gene>
    <name evidence="5" type="ORF">AVDCRST_MAG50-651</name>
</gene>
<feature type="domain" description="Leucine-binding protein" evidence="4">
    <location>
        <begin position="176"/>
        <end position="492"/>
    </location>
</feature>
<evidence type="ECO:0000259" key="4">
    <source>
        <dbReference type="Pfam" id="PF13458"/>
    </source>
</evidence>
<name>A0A6J4HGE2_9ACTN</name>
<dbReference type="InterPro" id="IPR028082">
    <property type="entry name" value="Peripla_BP_I"/>
</dbReference>
<proteinExistence type="inferred from homology"/>
<reference evidence="5" key="1">
    <citation type="submission" date="2020-02" db="EMBL/GenBank/DDBJ databases">
        <authorList>
            <person name="Meier V. D."/>
        </authorList>
    </citation>
    <scope>NUCLEOTIDE SEQUENCE</scope>
    <source>
        <strain evidence="5">AVDCRST_MAG50</strain>
    </source>
</reference>
<evidence type="ECO:0000256" key="2">
    <source>
        <dbReference type="ARBA" id="ARBA00022729"/>
    </source>
</evidence>
<evidence type="ECO:0000256" key="1">
    <source>
        <dbReference type="ARBA" id="ARBA00010062"/>
    </source>
</evidence>
<feature type="region of interest" description="Disordered" evidence="3">
    <location>
        <begin position="1"/>
        <end position="88"/>
    </location>
</feature>